<feature type="region of interest" description="Disordered" evidence="3">
    <location>
        <begin position="205"/>
        <end position="307"/>
    </location>
</feature>
<keyword evidence="6" id="KW-1185">Reference proteome</keyword>
<feature type="non-terminal residue" evidence="5">
    <location>
        <position position="884"/>
    </location>
</feature>
<feature type="compositionally biased region" description="Low complexity" evidence="3">
    <location>
        <begin position="295"/>
        <end position="307"/>
    </location>
</feature>
<proteinExistence type="predicted"/>
<dbReference type="SUPFAM" id="SSF54001">
    <property type="entry name" value="Cysteine proteinases"/>
    <property type="match status" value="1"/>
</dbReference>
<evidence type="ECO:0000256" key="3">
    <source>
        <dbReference type="SAM" id="MobiDB-lite"/>
    </source>
</evidence>
<sequence length="884" mass="100243">MSVPQPPFRVRTIYSWSGVEEDDLGFIEGDIIEVDSLGDGNWWHGRLKRNKMTGSFPSNYVELIKTDLKNFSPSIRAKNSSQESSPIREVQASVRQTPTTSRIASPYSSPSAKASVLSQRASRHPYIASYPENEEVDDLQFSFQSSRNYYTPSQNTSNTYNPQSPYPTEQTHLSSQRSSQQHLPHSYSVPVRLEQQQGYVDKINPHTLQSPIHNSSSTTRLQMYASPPPPLPQHSVPVKSQSSQNLKSFDPFAPGNPYSKNDYSSRKSALLKQAAHKNMRDSQSTDFVAPYDPDSLNQSRSSTSQSSNVFSYSNGSYFTNSSNSHNSSYALSDFSATSAGSFARHRYEEQLKQKENLQSSGSGSHLLVEDRKLKKPSGIFKKMFSAKDVPPLPSVENLTSKVDGMNMEDKEINSWIELKVDLNRANSLGSKERQLREKRVRENEGYIIFEPHKQLSNINNNEVYQTEQKFDLHAFNLKHVDNYVRNLQIKQTVLSPEAFITNELGLKYTSKLEYLRALFIFCTEHFTIIDSAYSNEEYIPNVELIFKQRGADTYGMAFLFKCLADSMGLNCDIIVGSLKTPQSIVKHYWNAIVINGEWRFIDVSLGNLTNPVYEILANQPDEPNESFYFLTEPLDLIYTQIPDRFEDQHIVPPIDQMVALALPPCFPSFFKNGLKIQKFSNALTRLKDFEIFEIDLKIPKDIEINAVVQTKTSLTNTLAQVYWKHNERYCKIKGHLPENNPTGFINIYSGLKGTQKSIQNIHPLSMVIPVVHEGEYRPLDFVIRYPTVPAQLNDLYIKQPQNRNLSCRGEYVFSVSQYPSNGLASPPARTKIALQSPSGKITRFIKKDQSTPFGLWELPVKCNEIGTWRGLVSVDNGTSLCVFA</sequence>
<dbReference type="SUPFAM" id="SSF50044">
    <property type="entry name" value="SH3-domain"/>
    <property type="match status" value="1"/>
</dbReference>
<dbReference type="InterPro" id="IPR038765">
    <property type="entry name" value="Papain-like_cys_pep_sf"/>
</dbReference>
<protein>
    <recommendedName>
        <fullName evidence="4">SH3 domain-containing protein</fullName>
    </recommendedName>
</protein>
<feature type="region of interest" description="Disordered" evidence="3">
    <location>
        <begin position="148"/>
        <end position="185"/>
    </location>
</feature>
<gene>
    <name evidence="5" type="ORF">WICANDRAFT_87398</name>
</gene>
<feature type="compositionally biased region" description="Polar residues" evidence="3">
    <location>
        <begin position="93"/>
        <end position="103"/>
    </location>
</feature>
<dbReference type="InterPro" id="IPR052557">
    <property type="entry name" value="CAP/Cytokinesis_protein"/>
</dbReference>
<feature type="region of interest" description="Disordered" evidence="3">
    <location>
        <begin position="75"/>
        <end position="116"/>
    </location>
</feature>
<dbReference type="OrthoDB" id="6129702at2759"/>
<evidence type="ECO:0000256" key="2">
    <source>
        <dbReference type="PROSITE-ProRule" id="PRU00192"/>
    </source>
</evidence>
<dbReference type="AlphaFoldDB" id="A0A1E3P9T7"/>
<feature type="domain" description="SH3" evidence="4">
    <location>
        <begin position="5"/>
        <end position="66"/>
    </location>
</feature>
<name>A0A1E3P9T7_WICAA</name>
<dbReference type="GO" id="GO:0030234">
    <property type="term" value="F:enzyme regulator activity"/>
    <property type="evidence" value="ECO:0007669"/>
    <property type="project" value="EnsemblFungi"/>
</dbReference>
<accession>A0A1E3P9T7</accession>
<feature type="compositionally biased region" description="Polar residues" evidence="3">
    <location>
        <begin position="238"/>
        <end position="247"/>
    </location>
</feature>
<dbReference type="Gene3D" id="2.30.30.40">
    <property type="entry name" value="SH3 Domains"/>
    <property type="match status" value="1"/>
</dbReference>
<feature type="compositionally biased region" description="Polar residues" evidence="3">
    <location>
        <begin position="148"/>
        <end position="171"/>
    </location>
</feature>
<dbReference type="InterPro" id="IPR001452">
    <property type="entry name" value="SH3_domain"/>
</dbReference>
<dbReference type="RefSeq" id="XP_019041386.1">
    <property type="nucleotide sequence ID" value="XM_019186109.1"/>
</dbReference>
<evidence type="ECO:0000256" key="1">
    <source>
        <dbReference type="ARBA" id="ARBA00022443"/>
    </source>
</evidence>
<dbReference type="Pfam" id="PF24584">
    <property type="entry name" value="Ig_CYK3_C"/>
    <property type="match status" value="1"/>
</dbReference>
<dbReference type="Proteomes" id="UP000094112">
    <property type="component" value="Unassembled WGS sequence"/>
</dbReference>
<dbReference type="InterPro" id="IPR036028">
    <property type="entry name" value="SH3-like_dom_sf"/>
</dbReference>
<dbReference type="GeneID" id="30203355"/>
<dbReference type="STRING" id="683960.A0A1E3P9T7"/>
<organism evidence="5 6">
    <name type="scientific">Wickerhamomyces anomalus (strain ATCC 58044 / CBS 1984 / NCYC 433 / NRRL Y-366-8)</name>
    <name type="common">Yeast</name>
    <name type="synonym">Hansenula anomala</name>
    <dbReference type="NCBI Taxonomy" id="683960"/>
    <lineage>
        <taxon>Eukaryota</taxon>
        <taxon>Fungi</taxon>
        <taxon>Dikarya</taxon>
        <taxon>Ascomycota</taxon>
        <taxon>Saccharomycotina</taxon>
        <taxon>Saccharomycetes</taxon>
        <taxon>Phaffomycetales</taxon>
        <taxon>Wickerhamomycetaceae</taxon>
        <taxon>Wickerhamomyces</taxon>
    </lineage>
</organism>
<feature type="compositionally biased region" description="Polar residues" evidence="3">
    <location>
        <begin position="206"/>
        <end position="221"/>
    </location>
</feature>
<evidence type="ECO:0000313" key="5">
    <source>
        <dbReference type="EMBL" id="ODQ62179.1"/>
    </source>
</evidence>
<dbReference type="SMART" id="SM00326">
    <property type="entry name" value="SH3"/>
    <property type="match status" value="1"/>
</dbReference>
<dbReference type="EMBL" id="KV454208">
    <property type="protein sequence ID" value="ODQ62179.1"/>
    <property type="molecule type" value="Genomic_DNA"/>
</dbReference>
<keyword evidence="1 2" id="KW-0728">SH3 domain</keyword>
<reference evidence="5 6" key="1">
    <citation type="journal article" date="2016" name="Proc. Natl. Acad. Sci. U.S.A.">
        <title>Comparative genomics of biotechnologically important yeasts.</title>
        <authorList>
            <person name="Riley R."/>
            <person name="Haridas S."/>
            <person name="Wolfe K.H."/>
            <person name="Lopes M.R."/>
            <person name="Hittinger C.T."/>
            <person name="Goeker M."/>
            <person name="Salamov A.A."/>
            <person name="Wisecaver J.H."/>
            <person name="Long T.M."/>
            <person name="Calvey C.H."/>
            <person name="Aerts A.L."/>
            <person name="Barry K.W."/>
            <person name="Choi C."/>
            <person name="Clum A."/>
            <person name="Coughlan A.Y."/>
            <person name="Deshpande S."/>
            <person name="Douglass A.P."/>
            <person name="Hanson S.J."/>
            <person name="Klenk H.-P."/>
            <person name="LaButti K.M."/>
            <person name="Lapidus A."/>
            <person name="Lindquist E.A."/>
            <person name="Lipzen A.M."/>
            <person name="Meier-Kolthoff J.P."/>
            <person name="Ohm R.A."/>
            <person name="Otillar R.P."/>
            <person name="Pangilinan J.L."/>
            <person name="Peng Y."/>
            <person name="Rokas A."/>
            <person name="Rosa C.A."/>
            <person name="Scheuner C."/>
            <person name="Sibirny A.A."/>
            <person name="Slot J.C."/>
            <person name="Stielow J.B."/>
            <person name="Sun H."/>
            <person name="Kurtzman C.P."/>
            <person name="Blackwell M."/>
            <person name="Grigoriev I.V."/>
            <person name="Jeffries T.W."/>
        </authorList>
    </citation>
    <scope>NUCLEOTIDE SEQUENCE [LARGE SCALE GENOMIC DNA]</scope>
    <source>
        <strain evidence="6">ATCC 58044 / CBS 1984 / NCYC 433 / NRRL Y-366-8</strain>
    </source>
</reference>
<dbReference type="GO" id="GO:0000142">
    <property type="term" value="C:cellular bud neck contractile ring"/>
    <property type="evidence" value="ECO:0007669"/>
    <property type="project" value="EnsemblFungi"/>
</dbReference>
<dbReference type="GO" id="GO:0044697">
    <property type="term" value="C:HICS complex"/>
    <property type="evidence" value="ECO:0007669"/>
    <property type="project" value="EnsemblFungi"/>
</dbReference>
<feature type="compositionally biased region" description="Low complexity" evidence="3">
    <location>
        <begin position="104"/>
        <end position="115"/>
    </location>
</feature>
<dbReference type="GO" id="GO:1990344">
    <property type="term" value="P:secondary cell septum biogenesis"/>
    <property type="evidence" value="ECO:0007669"/>
    <property type="project" value="EnsemblFungi"/>
</dbReference>
<evidence type="ECO:0000313" key="6">
    <source>
        <dbReference type="Proteomes" id="UP000094112"/>
    </source>
</evidence>
<feature type="compositionally biased region" description="Polar residues" evidence="3">
    <location>
        <begin position="75"/>
        <end position="85"/>
    </location>
</feature>
<feature type="compositionally biased region" description="Low complexity" evidence="3">
    <location>
        <begin position="172"/>
        <end position="185"/>
    </location>
</feature>
<dbReference type="PANTHER" id="PTHR46333">
    <property type="entry name" value="CYTOKINESIS PROTEIN 3"/>
    <property type="match status" value="1"/>
</dbReference>
<dbReference type="InterPro" id="IPR056409">
    <property type="entry name" value="Ig_CYK3_C"/>
</dbReference>
<evidence type="ECO:0000259" key="4">
    <source>
        <dbReference type="PROSITE" id="PS50002"/>
    </source>
</evidence>
<dbReference type="Pfam" id="PF00018">
    <property type="entry name" value="SH3_1"/>
    <property type="match status" value="1"/>
</dbReference>
<dbReference type="PANTHER" id="PTHR46333:SF2">
    <property type="entry name" value="CYTOKINESIS PROTEIN 3"/>
    <property type="match status" value="1"/>
</dbReference>
<dbReference type="PROSITE" id="PS50002">
    <property type="entry name" value="SH3"/>
    <property type="match status" value="1"/>
</dbReference>